<dbReference type="EMBL" id="CAJOAY010001370">
    <property type="protein sequence ID" value="CAF3833804.1"/>
    <property type="molecule type" value="Genomic_DNA"/>
</dbReference>
<name>A0A819D7Z5_9BILA</name>
<organism evidence="1 2">
    <name type="scientific">Adineta steineri</name>
    <dbReference type="NCBI Taxonomy" id="433720"/>
    <lineage>
        <taxon>Eukaryota</taxon>
        <taxon>Metazoa</taxon>
        <taxon>Spiralia</taxon>
        <taxon>Gnathifera</taxon>
        <taxon>Rotifera</taxon>
        <taxon>Eurotatoria</taxon>
        <taxon>Bdelloidea</taxon>
        <taxon>Adinetida</taxon>
        <taxon>Adinetidae</taxon>
        <taxon>Adineta</taxon>
    </lineage>
</organism>
<dbReference type="AlphaFoldDB" id="A0A819D7Z5"/>
<reference evidence="1" key="1">
    <citation type="submission" date="2021-02" db="EMBL/GenBank/DDBJ databases">
        <authorList>
            <person name="Nowell W R."/>
        </authorList>
    </citation>
    <scope>NUCLEOTIDE SEQUENCE</scope>
</reference>
<comment type="caution">
    <text evidence="1">The sequence shown here is derived from an EMBL/GenBank/DDBJ whole genome shotgun (WGS) entry which is preliminary data.</text>
</comment>
<dbReference type="Proteomes" id="UP000663881">
    <property type="component" value="Unassembled WGS sequence"/>
</dbReference>
<dbReference type="Gene3D" id="2.60.120.620">
    <property type="entry name" value="q2cbj1_9rhob like domain"/>
    <property type="match status" value="1"/>
</dbReference>
<evidence type="ECO:0000313" key="2">
    <source>
        <dbReference type="Proteomes" id="UP000663881"/>
    </source>
</evidence>
<gene>
    <name evidence="1" type="ORF">OKA104_LOCUS20458</name>
</gene>
<proteinExistence type="predicted"/>
<accession>A0A819D7Z5</accession>
<evidence type="ECO:0000313" key="1">
    <source>
        <dbReference type="EMBL" id="CAF3833804.1"/>
    </source>
</evidence>
<sequence length="104" mass="11620">MLGTLAIRNTAPRGEIFEDALAVTEEMLIITNCIVTWLTYLSGVEEGSATVFLVVDDHLKGKTGSAAFWYNLYALDEACFVLIEINERGDQEFWSFMCLLDSMA</sequence>
<protein>
    <submittedName>
        <fullName evidence="1">Uncharacterized protein</fullName>
    </submittedName>
</protein>